<dbReference type="Proteomes" id="UP001596472">
    <property type="component" value="Unassembled WGS sequence"/>
</dbReference>
<accession>A0ABW2L231</accession>
<dbReference type="InterPro" id="IPR013425">
    <property type="entry name" value="Autotrns_rpt"/>
</dbReference>
<name>A0ABW2L231_9BACT</name>
<dbReference type="EMBL" id="JBHTBS010000001">
    <property type="protein sequence ID" value="MFC7335784.1"/>
    <property type="molecule type" value="Genomic_DNA"/>
</dbReference>
<keyword evidence="1 2" id="KW-0732">Signal</keyword>
<organism evidence="3 4">
    <name type="scientific">Haloferula chungangensis</name>
    <dbReference type="NCBI Taxonomy" id="1048331"/>
    <lineage>
        <taxon>Bacteria</taxon>
        <taxon>Pseudomonadati</taxon>
        <taxon>Verrucomicrobiota</taxon>
        <taxon>Verrucomicrobiia</taxon>
        <taxon>Verrucomicrobiales</taxon>
        <taxon>Verrucomicrobiaceae</taxon>
        <taxon>Haloferula</taxon>
    </lineage>
</organism>
<feature type="signal peptide" evidence="2">
    <location>
        <begin position="1"/>
        <end position="28"/>
    </location>
</feature>
<protein>
    <submittedName>
        <fullName evidence="3">Beta strand repeat-containing protein</fullName>
    </submittedName>
</protein>
<evidence type="ECO:0000256" key="1">
    <source>
        <dbReference type="ARBA" id="ARBA00022729"/>
    </source>
</evidence>
<proteinExistence type="predicted"/>
<dbReference type="NCBIfam" id="TIGR02601">
    <property type="entry name" value="autotrns_rpt"/>
    <property type="match status" value="2"/>
</dbReference>
<evidence type="ECO:0000313" key="4">
    <source>
        <dbReference type="Proteomes" id="UP001596472"/>
    </source>
</evidence>
<feature type="chain" id="PRO_5046439730" evidence="2">
    <location>
        <begin position="29"/>
        <end position="995"/>
    </location>
</feature>
<reference evidence="4" key="1">
    <citation type="journal article" date="2019" name="Int. J. Syst. Evol. Microbiol.">
        <title>The Global Catalogue of Microorganisms (GCM) 10K type strain sequencing project: providing services to taxonomists for standard genome sequencing and annotation.</title>
        <authorList>
            <consortium name="The Broad Institute Genomics Platform"/>
            <consortium name="The Broad Institute Genome Sequencing Center for Infectious Disease"/>
            <person name="Wu L."/>
            <person name="Ma J."/>
        </authorList>
    </citation>
    <scope>NUCLEOTIDE SEQUENCE [LARGE SCALE GENOMIC DNA]</scope>
    <source>
        <strain evidence="4">CGMCC 4.1467</strain>
    </source>
</reference>
<evidence type="ECO:0000256" key="2">
    <source>
        <dbReference type="SAM" id="SignalP"/>
    </source>
</evidence>
<keyword evidence="4" id="KW-1185">Reference proteome</keyword>
<dbReference type="Pfam" id="PF12951">
    <property type="entry name" value="PATR"/>
    <property type="match status" value="3"/>
</dbReference>
<evidence type="ECO:0000313" key="3">
    <source>
        <dbReference type="EMBL" id="MFC7335784.1"/>
    </source>
</evidence>
<sequence>MKPSPFSIFRASGLAMLCGAAVPSISLADYVWPATDGTSNWDQNWENATVASANSPFNFLPAASVPDTVYLSDDQVVEVDSAIDIVAGEVIINDLSELSATLNINPGGSLTTGMVTLGLGSGEGYLNVQGGTLSASGITITANNPLNEVNVSSGTLNTGTITAGGGSFHVSGGTVNTSEDAPLTITEGEFNLSSGTVTLTDPMPGSGTFYLMGGSSTGPLNITGGSLIAAGSTAASETFAIRGTVNISGGILSAMVGNTFFSNNPVINVTGNDATIDFQILSINSAGRAGTFNFKFDSDGVSPINCATRIRLPNATITVDGSNYTGGPGVFPLIASGNVGNLVNDAPLSATIINPFPGLDADIKFQSNGLVVVLTEPITNASTWDGETDADWAVATNWAADLAPVADDTLFFSGVANTATNNNLTAGIPFKGINFTNSGNGEGFTLDGESIQLTGNINSTAVATPGVDAIVDTISLNMELKGDDRSIDLGANHDLAISGVISEDASPRELKKTGLGTLTLSGANSHTGGTTLSGGFLVVNSDGALGSGALTVAGGTIGNTSLGLVTLANPVTIGSAATYNSTSDLVMNGDMTLAGNFTISATTPDTTSWTLNGVISDGGNGYPLNKFGAGNLVVTNPANSFTGPISANNARNLRVSSIGMSGVNSAAGAGSLINVSNNATLSYIGTGDTTDRALNLGGGGSSALDNSGTGPLIFTGGSFTNTSTVAKNFFLRGTNADDNELDMVLTDSSNVGAFPLSVVKEGAGKWNLSGANTYTGSTTVNGGILALSAAADLSNATSVLINTGGVLDLAAGLNITVRSLALDNGAPLADGTYGSSTSGATNAGVADPDLYFTGAGILTVELGDPYVTWSGGAEFEADANGDGVSNGLAWILGATDPDANALGLLPVPVQTSGDLSMVFAQVNPMAPNKLFVEYSNDLGGSDPWHSVQVPTTSSTVDDITFTITPGSPSSSVSVSIPASKSSNGRLFSRLTATEN</sequence>
<dbReference type="RefSeq" id="WP_379708246.1">
    <property type="nucleotide sequence ID" value="NZ_JBHTBS010000001.1"/>
</dbReference>
<comment type="caution">
    <text evidence="3">The sequence shown here is derived from an EMBL/GenBank/DDBJ whole genome shotgun (WGS) entry which is preliminary data.</text>
</comment>
<dbReference type="SUPFAM" id="SSF51126">
    <property type="entry name" value="Pectin lyase-like"/>
    <property type="match status" value="2"/>
</dbReference>
<gene>
    <name evidence="3" type="ORF">ACFQY0_01240</name>
</gene>
<dbReference type="InterPro" id="IPR011050">
    <property type="entry name" value="Pectin_lyase_fold/virulence"/>
</dbReference>